<name>A0A1I5WJ96_9PSEU</name>
<dbReference type="STRING" id="587909.SAMN05421810_105141"/>
<evidence type="ECO:0000313" key="13">
    <source>
        <dbReference type="EMBL" id="SFQ19844.1"/>
    </source>
</evidence>
<accession>A0A1I5WJ96</accession>
<dbReference type="GO" id="GO:0046872">
    <property type="term" value="F:metal ion binding"/>
    <property type="evidence" value="ECO:0007669"/>
    <property type="project" value="UniProtKB-KW"/>
</dbReference>
<evidence type="ECO:0000256" key="10">
    <source>
        <dbReference type="SAM" id="MobiDB-lite"/>
    </source>
</evidence>
<dbReference type="InterPro" id="IPR029479">
    <property type="entry name" value="Nitroreductase"/>
</dbReference>
<dbReference type="InterPro" id="IPR008225">
    <property type="entry name" value="F420-0_g-glutamyl_ligase"/>
</dbReference>
<organism evidence="13 14">
    <name type="scientific">Amycolatopsis arida</name>
    <dbReference type="NCBI Taxonomy" id="587909"/>
    <lineage>
        <taxon>Bacteria</taxon>
        <taxon>Bacillati</taxon>
        <taxon>Actinomycetota</taxon>
        <taxon>Actinomycetes</taxon>
        <taxon>Pseudonocardiales</taxon>
        <taxon>Pseudonocardiaceae</taxon>
        <taxon>Amycolatopsis</taxon>
    </lineage>
</organism>
<dbReference type="PANTHER" id="PTHR47917:SF1">
    <property type="entry name" value="COENZYME F420:L-GLUTAMATE LIGASE"/>
    <property type="match status" value="1"/>
</dbReference>
<feature type="region of interest" description="Disordered" evidence="10">
    <location>
        <begin position="450"/>
        <end position="469"/>
    </location>
</feature>
<keyword evidence="2" id="KW-0479">Metal-binding</keyword>
<feature type="region of interest" description="Disordered" evidence="10">
    <location>
        <begin position="1"/>
        <end position="23"/>
    </location>
</feature>
<evidence type="ECO:0000256" key="4">
    <source>
        <dbReference type="ARBA" id="ARBA00022842"/>
    </source>
</evidence>
<evidence type="ECO:0000259" key="12">
    <source>
        <dbReference type="Pfam" id="PF01996"/>
    </source>
</evidence>
<feature type="compositionally biased region" description="Basic and acidic residues" evidence="10">
    <location>
        <begin position="11"/>
        <end position="23"/>
    </location>
</feature>
<feature type="domain" description="Nitroreductase" evidence="11">
    <location>
        <begin position="280"/>
        <end position="448"/>
    </location>
</feature>
<keyword evidence="6" id="KW-0560">Oxidoreductase</keyword>
<proteinExistence type="inferred from homology"/>
<evidence type="ECO:0000256" key="2">
    <source>
        <dbReference type="ARBA" id="ARBA00022723"/>
    </source>
</evidence>
<sequence>MPRSSWPEPTLTEHGDHAAHRDHAARKVEILPVEGLPEFRPGDDLTGAVAAAARWLRSGDVVVVTSKVVSKIEGRLVRVPEDPAARDAARRALVDQEATRVLARVGRTVITQNRIGVVQAASGVDASNVAGDEVALLPTDPDASALALRDGLRERLGVEVAVVVTDTMGRAWRVGQTDTAIGASGLRVLHSYAGAVDGQGNELAVTEVAVADEVAAAADLVKGKLGGVPVAVVRGLWPVDDGSTARDLVRPVEEDLFRLGTAEAIAQGRAQGRREAVLVRRSVRAFSAEPVDPDVLRRAVGAALTAPAPHHTRPVRFGWLRDAPRRRKLLDAMRDAWRADLRGDGFTDEQIAKRLRRGDILYTAPEVVVPFLVPEGAHTYPDERRNAGERTMFTVAGGAAVQGLLVALAAEGLGSCWIGSTIFAADVVRETLGLPESWVPLGAVAIGHPAEGPAEPRPPREPAEGLVEW</sequence>
<dbReference type="InterPro" id="IPR000415">
    <property type="entry name" value="Nitroreductase-like"/>
</dbReference>
<dbReference type="SUPFAM" id="SSF144010">
    <property type="entry name" value="CofE-like"/>
    <property type="match status" value="1"/>
</dbReference>
<evidence type="ECO:0000256" key="5">
    <source>
        <dbReference type="ARBA" id="ARBA00022958"/>
    </source>
</evidence>
<evidence type="ECO:0000313" key="14">
    <source>
        <dbReference type="Proteomes" id="UP000198727"/>
    </source>
</evidence>
<gene>
    <name evidence="13" type="ORF">SAMN05421810_105141</name>
</gene>
<keyword evidence="4" id="KW-0460">Magnesium</keyword>
<dbReference type="HAMAP" id="MF_01259">
    <property type="entry name" value="F420_ligase_FbiB"/>
    <property type="match status" value="1"/>
</dbReference>
<evidence type="ECO:0000256" key="7">
    <source>
        <dbReference type="ARBA" id="ARBA00023134"/>
    </source>
</evidence>
<keyword evidence="14" id="KW-1185">Reference proteome</keyword>
<keyword evidence="1 13" id="KW-0436">Ligase</keyword>
<evidence type="ECO:0000256" key="9">
    <source>
        <dbReference type="ARBA" id="ARBA00023268"/>
    </source>
</evidence>
<evidence type="ECO:0000256" key="8">
    <source>
        <dbReference type="ARBA" id="ARBA00023211"/>
    </source>
</evidence>
<keyword evidence="5" id="KW-0630">Potassium</keyword>
<protein>
    <submittedName>
        <fullName evidence="13">Coenzyme F420-0:L-glutamate ligase / coenzyme F420-1:gamma-L-glutamate ligase</fullName>
    </submittedName>
</protein>
<dbReference type="NCBIfam" id="TIGR03553">
    <property type="entry name" value="F420_FbiB_CTERM"/>
    <property type="match status" value="1"/>
</dbReference>
<evidence type="ECO:0000256" key="1">
    <source>
        <dbReference type="ARBA" id="ARBA00022598"/>
    </source>
</evidence>
<evidence type="ECO:0000256" key="3">
    <source>
        <dbReference type="ARBA" id="ARBA00022741"/>
    </source>
</evidence>
<keyword evidence="7" id="KW-0342">GTP-binding</keyword>
<reference evidence="14" key="1">
    <citation type="submission" date="2016-10" db="EMBL/GenBank/DDBJ databases">
        <authorList>
            <person name="Varghese N."/>
            <person name="Submissions S."/>
        </authorList>
    </citation>
    <scope>NUCLEOTIDE SEQUENCE [LARGE SCALE GENOMIC DNA]</scope>
    <source>
        <strain evidence="14">CGMCC 4.5579</strain>
    </source>
</reference>
<dbReference type="InterPro" id="IPR023661">
    <property type="entry name" value="FbiB"/>
</dbReference>
<dbReference type="EMBL" id="FOWW01000005">
    <property type="protein sequence ID" value="SFQ19844.1"/>
    <property type="molecule type" value="Genomic_DNA"/>
</dbReference>
<dbReference type="NCBIfam" id="NF009810">
    <property type="entry name" value="PRK13294.1"/>
    <property type="match status" value="1"/>
</dbReference>
<dbReference type="GO" id="GO:0052618">
    <property type="term" value="F:coenzyme F420-0:L-glutamate ligase activity"/>
    <property type="evidence" value="ECO:0007669"/>
    <property type="project" value="TreeGrafter"/>
</dbReference>
<dbReference type="PANTHER" id="PTHR47917">
    <property type="match status" value="1"/>
</dbReference>
<keyword evidence="3" id="KW-0547">Nucleotide-binding</keyword>
<dbReference type="NCBIfam" id="TIGR01916">
    <property type="entry name" value="F420_cofE"/>
    <property type="match status" value="1"/>
</dbReference>
<evidence type="ECO:0000256" key="6">
    <source>
        <dbReference type="ARBA" id="ARBA00023002"/>
    </source>
</evidence>
<dbReference type="Gene3D" id="3.40.109.10">
    <property type="entry name" value="NADH Oxidase"/>
    <property type="match status" value="1"/>
</dbReference>
<dbReference type="InterPro" id="IPR002847">
    <property type="entry name" value="F420-0_gamma-glut_ligase-dom"/>
</dbReference>
<dbReference type="Pfam" id="PF01996">
    <property type="entry name" value="F420_ligase"/>
    <property type="match status" value="1"/>
</dbReference>
<feature type="domain" description="Coenzyme F420:L-glutamate ligase-like" evidence="12">
    <location>
        <begin position="36"/>
        <end position="235"/>
    </location>
</feature>
<dbReference type="Gene3D" id="3.30.1330.100">
    <property type="entry name" value="CofE-like"/>
    <property type="match status" value="1"/>
</dbReference>
<dbReference type="InterPro" id="IPR019943">
    <property type="entry name" value="F420_FbiB_C"/>
</dbReference>
<dbReference type="Gene3D" id="3.90.1660.10">
    <property type="entry name" value="CofE-like domain"/>
    <property type="match status" value="1"/>
</dbReference>
<keyword evidence="8" id="KW-0464">Manganese</keyword>
<dbReference type="Proteomes" id="UP000198727">
    <property type="component" value="Unassembled WGS sequence"/>
</dbReference>
<dbReference type="Pfam" id="PF00881">
    <property type="entry name" value="Nitroreductase"/>
    <property type="match status" value="1"/>
</dbReference>
<dbReference type="GO" id="GO:0016491">
    <property type="term" value="F:oxidoreductase activity"/>
    <property type="evidence" value="ECO:0007669"/>
    <property type="project" value="UniProtKB-KW"/>
</dbReference>
<dbReference type="GO" id="GO:0005525">
    <property type="term" value="F:GTP binding"/>
    <property type="evidence" value="ECO:0007669"/>
    <property type="project" value="UniProtKB-KW"/>
</dbReference>
<dbReference type="AlphaFoldDB" id="A0A1I5WJ96"/>
<keyword evidence="9" id="KW-0511">Multifunctional enzyme</keyword>
<dbReference type="SUPFAM" id="SSF55469">
    <property type="entry name" value="FMN-dependent nitroreductase-like"/>
    <property type="match status" value="1"/>
</dbReference>
<evidence type="ECO:0000259" key="11">
    <source>
        <dbReference type="Pfam" id="PF00881"/>
    </source>
</evidence>